<accession>A0AAV6MLY0</accession>
<sequence>MEGGHGVTDWKEDMVQQIGRRTWCNRLEGGHGATDVGESKSKNGGGERKSRPARSILDIWVNDSGV</sequence>
<gene>
    <name evidence="2" type="ORF">SDJN03_22724</name>
</gene>
<reference evidence="2 3" key="1">
    <citation type="journal article" date="2021" name="Hortic Res">
        <title>The domestication of Cucurbita argyrosperma as revealed by the genome of its wild relative.</title>
        <authorList>
            <person name="Barrera-Redondo J."/>
            <person name="Sanchez-de la Vega G."/>
            <person name="Aguirre-Liguori J.A."/>
            <person name="Castellanos-Morales G."/>
            <person name="Gutierrez-Guerrero Y.T."/>
            <person name="Aguirre-Dugua X."/>
            <person name="Aguirre-Planter E."/>
            <person name="Tenaillon M.I."/>
            <person name="Lira-Saade R."/>
            <person name="Eguiarte L.E."/>
        </authorList>
    </citation>
    <scope>NUCLEOTIDE SEQUENCE [LARGE SCALE GENOMIC DNA]</scope>
    <source>
        <strain evidence="2">JBR-2021</strain>
    </source>
</reference>
<dbReference type="Proteomes" id="UP000685013">
    <property type="component" value="Chromosome 14"/>
</dbReference>
<dbReference type="EMBL" id="JAGKQH010000014">
    <property type="protein sequence ID" value="KAG6582722.1"/>
    <property type="molecule type" value="Genomic_DNA"/>
</dbReference>
<comment type="caution">
    <text evidence="2">The sequence shown here is derived from an EMBL/GenBank/DDBJ whole genome shotgun (WGS) entry which is preliminary data.</text>
</comment>
<feature type="non-terminal residue" evidence="2">
    <location>
        <position position="1"/>
    </location>
</feature>
<evidence type="ECO:0000313" key="2">
    <source>
        <dbReference type="EMBL" id="KAG6582722.1"/>
    </source>
</evidence>
<name>A0AAV6MLY0_9ROSI</name>
<feature type="region of interest" description="Disordered" evidence="1">
    <location>
        <begin position="26"/>
        <end position="57"/>
    </location>
</feature>
<feature type="compositionally biased region" description="Basic and acidic residues" evidence="1">
    <location>
        <begin position="37"/>
        <end position="50"/>
    </location>
</feature>
<keyword evidence="3" id="KW-1185">Reference proteome</keyword>
<proteinExistence type="predicted"/>
<dbReference type="AlphaFoldDB" id="A0AAV6MLY0"/>
<protein>
    <submittedName>
        <fullName evidence="2">Uncharacterized protein</fullName>
    </submittedName>
</protein>
<evidence type="ECO:0000256" key="1">
    <source>
        <dbReference type="SAM" id="MobiDB-lite"/>
    </source>
</evidence>
<organism evidence="2 3">
    <name type="scientific">Cucurbita argyrosperma subsp. sororia</name>
    <dbReference type="NCBI Taxonomy" id="37648"/>
    <lineage>
        <taxon>Eukaryota</taxon>
        <taxon>Viridiplantae</taxon>
        <taxon>Streptophyta</taxon>
        <taxon>Embryophyta</taxon>
        <taxon>Tracheophyta</taxon>
        <taxon>Spermatophyta</taxon>
        <taxon>Magnoliopsida</taxon>
        <taxon>eudicotyledons</taxon>
        <taxon>Gunneridae</taxon>
        <taxon>Pentapetalae</taxon>
        <taxon>rosids</taxon>
        <taxon>fabids</taxon>
        <taxon>Cucurbitales</taxon>
        <taxon>Cucurbitaceae</taxon>
        <taxon>Cucurbiteae</taxon>
        <taxon>Cucurbita</taxon>
    </lineage>
</organism>
<evidence type="ECO:0000313" key="3">
    <source>
        <dbReference type="Proteomes" id="UP000685013"/>
    </source>
</evidence>